<dbReference type="GO" id="GO:0004519">
    <property type="term" value="F:endonuclease activity"/>
    <property type="evidence" value="ECO:0007669"/>
    <property type="project" value="InterPro"/>
</dbReference>
<proteinExistence type="inferred from homology"/>
<reference evidence="3 4" key="1">
    <citation type="submission" date="2019-07" db="EMBL/GenBank/DDBJ databases">
        <title>Whole genome shotgun sequence of Aeromicrobium flavum NBRC 107625.</title>
        <authorList>
            <person name="Hosoyama A."/>
            <person name="Uohara A."/>
            <person name="Ohji S."/>
            <person name="Ichikawa N."/>
        </authorList>
    </citation>
    <scope>NUCLEOTIDE SEQUENCE [LARGE SCALE GENOMIC DNA]</scope>
    <source>
        <strain evidence="3 4">NBRC 107625</strain>
    </source>
</reference>
<dbReference type="InterPro" id="IPR003870">
    <property type="entry name" value="DUF222"/>
</dbReference>
<dbReference type="Gene3D" id="1.10.30.50">
    <property type="match status" value="1"/>
</dbReference>
<comment type="caution">
    <text evidence="3">The sequence shown here is derived from an EMBL/GenBank/DDBJ whole genome shotgun (WGS) entry which is preliminary data.</text>
</comment>
<evidence type="ECO:0000259" key="2">
    <source>
        <dbReference type="SMART" id="SM00507"/>
    </source>
</evidence>
<evidence type="ECO:0000313" key="3">
    <source>
        <dbReference type="EMBL" id="GEO89417.1"/>
    </source>
</evidence>
<dbReference type="CDD" id="cd00085">
    <property type="entry name" value="HNHc"/>
    <property type="match status" value="1"/>
</dbReference>
<comment type="similarity">
    <text evidence="1">Belongs to the Rv1128c/1148c/1588c/1702c/1945/3466 family.</text>
</comment>
<evidence type="ECO:0000313" key="4">
    <source>
        <dbReference type="Proteomes" id="UP000321769"/>
    </source>
</evidence>
<dbReference type="RefSeq" id="WP_146827295.1">
    <property type="nucleotide sequence ID" value="NZ_BAAAYQ010000001.1"/>
</dbReference>
<dbReference type="EMBL" id="BJZQ01000007">
    <property type="protein sequence ID" value="GEO89417.1"/>
    <property type="molecule type" value="Genomic_DNA"/>
</dbReference>
<protein>
    <recommendedName>
        <fullName evidence="2">HNH nuclease domain-containing protein</fullName>
    </recommendedName>
</protein>
<dbReference type="InterPro" id="IPR002711">
    <property type="entry name" value="HNH"/>
</dbReference>
<organism evidence="3 4">
    <name type="scientific">Aeromicrobium flavum</name>
    <dbReference type="NCBI Taxonomy" id="416568"/>
    <lineage>
        <taxon>Bacteria</taxon>
        <taxon>Bacillati</taxon>
        <taxon>Actinomycetota</taxon>
        <taxon>Actinomycetes</taxon>
        <taxon>Propionibacteriales</taxon>
        <taxon>Nocardioidaceae</taxon>
        <taxon>Aeromicrobium</taxon>
    </lineage>
</organism>
<dbReference type="Proteomes" id="UP000321769">
    <property type="component" value="Unassembled WGS sequence"/>
</dbReference>
<name>A0A512HVD7_9ACTN</name>
<dbReference type="GO" id="GO:0008270">
    <property type="term" value="F:zinc ion binding"/>
    <property type="evidence" value="ECO:0007669"/>
    <property type="project" value="InterPro"/>
</dbReference>
<dbReference type="GO" id="GO:0003676">
    <property type="term" value="F:nucleic acid binding"/>
    <property type="evidence" value="ECO:0007669"/>
    <property type="project" value="InterPro"/>
</dbReference>
<dbReference type="SMART" id="SM00507">
    <property type="entry name" value="HNHc"/>
    <property type="match status" value="1"/>
</dbReference>
<dbReference type="AlphaFoldDB" id="A0A512HVD7"/>
<dbReference type="InterPro" id="IPR003615">
    <property type="entry name" value="HNH_nuc"/>
</dbReference>
<dbReference type="Pfam" id="PF02720">
    <property type="entry name" value="DUF222"/>
    <property type="match status" value="1"/>
</dbReference>
<dbReference type="OrthoDB" id="5170592at2"/>
<feature type="domain" description="HNH nuclease" evidence="2">
    <location>
        <begin position="335"/>
        <end position="387"/>
    </location>
</feature>
<evidence type="ECO:0000256" key="1">
    <source>
        <dbReference type="ARBA" id="ARBA00023450"/>
    </source>
</evidence>
<gene>
    <name evidence="3" type="ORF">AFL01nite_17440</name>
</gene>
<accession>A0A512HVD7</accession>
<keyword evidence="4" id="KW-1185">Reference proteome</keyword>
<sequence length="422" mass="45757">MDVIGGLRSGQRFLAEARSRDLSVLTPEQLTEEAAAVQAIRREADALNLALLAEAGRQKAHRVTDASDLTALVADGSGVTRREAAQQIRLANRVEDAPQVKKALAKPGMSTRKAAIVTDALEELPAGLTRGQRDQVEADLTAAAQVMSAEQLTRKAKRAIEIIDVKRADAIEDAALKREESAQRHLREFWIGRPDEHTGLVSFGGKTDAVTADMLRAVIDSKTSPRRRALTEAAADDAACTPRERAGEAFAEVIRHLPRDCYGNHGGVAATLVVTVDEATLRGETDRAGVTEFGTSISAGQLRKLACDAGILPVVMNGQSQVLDEGRAKRHHTAAQRIALAQRDHGCAYPGCDRPPGWTEAHHTIPWSHGGPTDLDSGVLLCSHHHHRVHDVGIPIRFTDGMPEFRLKGSWQRNHRYRPLAA</sequence>
<dbReference type="Pfam" id="PF01844">
    <property type="entry name" value="HNH"/>
    <property type="match status" value="1"/>
</dbReference>